<reference evidence="2" key="2">
    <citation type="submission" date="2020-09" db="EMBL/GenBank/DDBJ databases">
        <authorList>
            <person name="Sun Q."/>
            <person name="Zhou Y."/>
        </authorList>
    </citation>
    <scope>NUCLEOTIDE SEQUENCE</scope>
    <source>
        <strain evidence="2">CGMCC 4.7679</strain>
    </source>
</reference>
<name>A0A8H9MC08_9PSEU</name>
<proteinExistence type="predicted"/>
<organism evidence="2 3">
    <name type="scientific">Amycolatopsis bartoniae</name>
    <dbReference type="NCBI Taxonomy" id="941986"/>
    <lineage>
        <taxon>Bacteria</taxon>
        <taxon>Bacillati</taxon>
        <taxon>Actinomycetota</taxon>
        <taxon>Actinomycetes</taxon>
        <taxon>Pseudonocardiales</taxon>
        <taxon>Pseudonocardiaceae</taxon>
        <taxon>Amycolatopsis</taxon>
    </lineage>
</organism>
<evidence type="ECO:0008006" key="4">
    <source>
        <dbReference type="Google" id="ProtNLM"/>
    </source>
</evidence>
<evidence type="ECO:0000313" key="3">
    <source>
        <dbReference type="Proteomes" id="UP000658656"/>
    </source>
</evidence>
<feature type="transmembrane region" description="Helical" evidence="1">
    <location>
        <begin position="96"/>
        <end position="117"/>
    </location>
</feature>
<dbReference type="Proteomes" id="UP000658656">
    <property type="component" value="Unassembled WGS sequence"/>
</dbReference>
<protein>
    <recommendedName>
        <fullName evidence="4">DUF624 domain-containing protein</fullName>
    </recommendedName>
</protein>
<feature type="transmembrane region" description="Helical" evidence="1">
    <location>
        <begin position="145"/>
        <end position="178"/>
    </location>
</feature>
<dbReference type="AlphaFoldDB" id="A0A8H9MC08"/>
<reference evidence="2" key="1">
    <citation type="journal article" date="2014" name="Int. J. Syst. Evol. Microbiol.">
        <title>Complete genome sequence of Corynebacterium casei LMG S-19264T (=DSM 44701T), isolated from a smear-ripened cheese.</title>
        <authorList>
            <consortium name="US DOE Joint Genome Institute (JGI-PGF)"/>
            <person name="Walter F."/>
            <person name="Albersmeier A."/>
            <person name="Kalinowski J."/>
            <person name="Ruckert C."/>
        </authorList>
    </citation>
    <scope>NUCLEOTIDE SEQUENCE</scope>
    <source>
        <strain evidence="2">CGMCC 4.7679</strain>
    </source>
</reference>
<keyword evidence="1" id="KW-0812">Transmembrane</keyword>
<feature type="transmembrane region" description="Helical" evidence="1">
    <location>
        <begin position="68"/>
        <end position="89"/>
    </location>
</feature>
<evidence type="ECO:0000313" key="2">
    <source>
        <dbReference type="EMBL" id="GHF39645.1"/>
    </source>
</evidence>
<accession>A0A8H9MC08</accession>
<gene>
    <name evidence="2" type="ORF">GCM10017566_11180</name>
</gene>
<comment type="caution">
    <text evidence="2">The sequence shown here is derived from an EMBL/GenBank/DDBJ whole genome shotgun (WGS) entry which is preliminary data.</text>
</comment>
<keyword evidence="1" id="KW-0472">Membrane</keyword>
<dbReference type="EMBL" id="BNAV01000001">
    <property type="protein sequence ID" value="GHF39645.1"/>
    <property type="molecule type" value="Genomic_DNA"/>
</dbReference>
<keyword evidence="1" id="KW-1133">Transmembrane helix</keyword>
<sequence>MNTVRPLVLLSEVLLIGVLVTVTSLPLLTAPAAGAAGAVLLTDLVRADRTPSVARYLRLFGAAVRNPLAALAPLGLLVVGGLDVLAVLARVPGGRPFGWLLGAVLATVIVAGLRTVVSWAPDRSWREAAARGGELTVRDPLGSAMLAVAVVVLAVVVTQAPAFVVIAPGLLLLAAVAVPRRLG</sequence>
<keyword evidence="3" id="KW-1185">Reference proteome</keyword>
<evidence type="ECO:0000256" key="1">
    <source>
        <dbReference type="SAM" id="Phobius"/>
    </source>
</evidence>
<dbReference type="RefSeq" id="WP_145935211.1">
    <property type="nucleotide sequence ID" value="NZ_BNAV01000001.1"/>
</dbReference>